<dbReference type="InterPro" id="IPR033479">
    <property type="entry name" value="dCache_1"/>
</dbReference>
<dbReference type="GO" id="GO:0000155">
    <property type="term" value="F:phosphorelay sensor kinase activity"/>
    <property type="evidence" value="ECO:0007669"/>
    <property type="project" value="InterPro"/>
</dbReference>
<evidence type="ECO:0000256" key="14">
    <source>
        <dbReference type="SAM" id="Coils"/>
    </source>
</evidence>
<evidence type="ECO:0000256" key="9">
    <source>
        <dbReference type="ARBA" id="ARBA00022777"/>
    </source>
</evidence>
<dbReference type="PANTHER" id="PTHR43065:SF46">
    <property type="entry name" value="C4-DICARBOXYLATE TRANSPORT SENSOR PROTEIN DCTB"/>
    <property type="match status" value="1"/>
</dbReference>
<reference evidence="19" key="1">
    <citation type="journal article" date="2020" name="mSystems">
        <title>Genome- and Community-Level Interaction Insights into Carbon Utilization and Element Cycling Functions of Hydrothermarchaeota in Hydrothermal Sediment.</title>
        <authorList>
            <person name="Zhou Z."/>
            <person name="Liu Y."/>
            <person name="Xu W."/>
            <person name="Pan J."/>
            <person name="Luo Z.H."/>
            <person name="Li M."/>
        </authorList>
    </citation>
    <scope>NUCLEOTIDE SEQUENCE [LARGE SCALE GENOMIC DNA]</scope>
    <source>
        <strain evidence="19">SpSt-853</strain>
    </source>
</reference>
<dbReference type="SUPFAM" id="SSF55874">
    <property type="entry name" value="ATPase domain of HSP90 chaperone/DNA topoisomerase II/histidine kinase"/>
    <property type="match status" value="1"/>
</dbReference>
<dbReference type="InterPro" id="IPR003594">
    <property type="entry name" value="HATPase_dom"/>
</dbReference>
<dbReference type="EC" id="2.7.13.3" evidence="3"/>
<dbReference type="PANTHER" id="PTHR43065">
    <property type="entry name" value="SENSOR HISTIDINE KINASE"/>
    <property type="match status" value="1"/>
</dbReference>
<feature type="domain" description="PAC" evidence="18">
    <location>
        <begin position="463"/>
        <end position="517"/>
    </location>
</feature>
<organism evidence="19">
    <name type="scientific">Desulfobacca acetoxidans</name>
    <dbReference type="NCBI Taxonomy" id="60893"/>
    <lineage>
        <taxon>Bacteria</taxon>
        <taxon>Pseudomonadati</taxon>
        <taxon>Thermodesulfobacteriota</taxon>
        <taxon>Desulfobaccia</taxon>
        <taxon>Desulfobaccales</taxon>
        <taxon>Desulfobaccaceae</taxon>
        <taxon>Desulfobacca</taxon>
    </lineage>
</organism>
<sequence>MAELKKLFGFPRLFKLLGLAVVLLLALAFVLGLLSLKRTQEIVAEDFQQQQLILARTTARQIESGLNFLRRELRLLAFSPAIQYLETPAWANRLRASFGELSRMGVTTIWRADFESLRVYILDSQGAQVKTEEPSQDPVGDWARNPVNRGQIYQSPVMVEPRGLFKIPFMIMATPVYQESVDESHPRAPGTLVGVLAFKIDLSVFVGNYAAGIRSGRTGYCWVMNTDGLFLYHPEREFIGEDAFTARGRRNPAISFDKINEIQKTRMLAGEEGTARYISGWHRGVIHQMEKFLAFSQAHVGTDCPYALMDPAFTISHGKPGGCRNIWPVAVAAPTDEVAGIISTLYIRQFLVQGIIIFALLGVALVIFIHERRWTKGLQEEVERATVKLRESEERYRSVVERSPDFIFMVDGEGKILAANTATARAFNMPAIGLQGRSLSEFFAPEDADTLMAQIHYVFTTSRNVEFKGEMRIRGRRYWLSNFLVPLYGEDGRTVERVLVFARDITERHYMEEQMARTEKLASIGTLAAGVAHEINNPVAIMLGFTEMLLDRIPKDSKEYEMLKTIERQALNCKRIVENLMSFARTPAKPGDYADLNQELKNLVKLVQNTLLTHKVELELQLAPNLPRVRGDASELQQVFLNLITNAVAAMPGGGTLTITTRYLPESHQVETMVSDTGTGIPKEYVDRIFDPFFTTKRPGEGTGLGLSVTHAIVDKYGGVIRFETKTAKDPGPGPAGTTFHVLLPAEEVRVKGVAAQAAN</sequence>
<evidence type="ECO:0000256" key="3">
    <source>
        <dbReference type="ARBA" id="ARBA00012438"/>
    </source>
</evidence>
<dbReference type="GO" id="GO:0005524">
    <property type="term" value="F:ATP binding"/>
    <property type="evidence" value="ECO:0007669"/>
    <property type="project" value="UniProtKB-KW"/>
</dbReference>
<dbReference type="CDD" id="cd00082">
    <property type="entry name" value="HisKA"/>
    <property type="match status" value="1"/>
</dbReference>
<keyword evidence="9 19" id="KW-0418">Kinase</keyword>
<keyword evidence="12" id="KW-0902">Two-component regulatory system</keyword>
<comment type="subcellular location">
    <subcellularLocation>
        <location evidence="2">Cell membrane</location>
        <topology evidence="2">Multi-pass membrane protein</topology>
    </subcellularLocation>
</comment>
<dbReference type="Pfam" id="PF08448">
    <property type="entry name" value="PAS_4"/>
    <property type="match status" value="1"/>
</dbReference>
<dbReference type="Gene3D" id="3.30.450.20">
    <property type="entry name" value="PAS domain"/>
    <property type="match status" value="2"/>
</dbReference>
<dbReference type="InterPro" id="IPR003661">
    <property type="entry name" value="HisK_dim/P_dom"/>
</dbReference>
<evidence type="ECO:0000256" key="2">
    <source>
        <dbReference type="ARBA" id="ARBA00004651"/>
    </source>
</evidence>
<dbReference type="PROSITE" id="PS50112">
    <property type="entry name" value="PAS"/>
    <property type="match status" value="1"/>
</dbReference>
<evidence type="ECO:0000259" key="17">
    <source>
        <dbReference type="PROSITE" id="PS50112"/>
    </source>
</evidence>
<evidence type="ECO:0000256" key="6">
    <source>
        <dbReference type="ARBA" id="ARBA00022679"/>
    </source>
</evidence>
<protein>
    <recommendedName>
        <fullName evidence="3">histidine kinase</fullName>
        <ecNumber evidence="3">2.7.13.3</ecNumber>
    </recommendedName>
</protein>
<feature type="transmembrane region" description="Helical" evidence="15">
    <location>
        <begin position="350"/>
        <end position="369"/>
    </location>
</feature>
<comment type="catalytic activity">
    <reaction evidence="1">
        <text>ATP + protein L-histidine = ADP + protein N-phospho-L-histidine.</text>
        <dbReference type="EC" id="2.7.13.3"/>
    </reaction>
</comment>
<evidence type="ECO:0000256" key="12">
    <source>
        <dbReference type="ARBA" id="ARBA00023012"/>
    </source>
</evidence>
<dbReference type="NCBIfam" id="TIGR00229">
    <property type="entry name" value="sensory_box"/>
    <property type="match status" value="1"/>
</dbReference>
<dbReference type="SMART" id="SM00387">
    <property type="entry name" value="HATPase_c"/>
    <property type="match status" value="1"/>
</dbReference>
<dbReference type="PROSITE" id="PS50113">
    <property type="entry name" value="PAC"/>
    <property type="match status" value="1"/>
</dbReference>
<dbReference type="SUPFAM" id="SSF47384">
    <property type="entry name" value="Homodimeric domain of signal transducing histidine kinase"/>
    <property type="match status" value="1"/>
</dbReference>
<evidence type="ECO:0000259" key="16">
    <source>
        <dbReference type="PROSITE" id="PS50109"/>
    </source>
</evidence>
<dbReference type="InterPro" id="IPR013656">
    <property type="entry name" value="PAS_4"/>
</dbReference>
<dbReference type="Gene3D" id="3.30.565.10">
    <property type="entry name" value="Histidine kinase-like ATPase, C-terminal domain"/>
    <property type="match status" value="1"/>
</dbReference>
<evidence type="ECO:0000256" key="4">
    <source>
        <dbReference type="ARBA" id="ARBA00022475"/>
    </source>
</evidence>
<dbReference type="Gene3D" id="1.10.287.130">
    <property type="match status" value="1"/>
</dbReference>
<evidence type="ECO:0000256" key="11">
    <source>
        <dbReference type="ARBA" id="ARBA00022989"/>
    </source>
</evidence>
<evidence type="ECO:0000256" key="1">
    <source>
        <dbReference type="ARBA" id="ARBA00000085"/>
    </source>
</evidence>
<feature type="domain" description="Histidine kinase" evidence="16">
    <location>
        <begin position="530"/>
        <end position="748"/>
    </location>
</feature>
<comment type="caution">
    <text evidence="19">The sequence shown here is derived from an EMBL/GenBank/DDBJ whole genome shotgun (WGS) entry which is preliminary data.</text>
</comment>
<keyword evidence="10" id="KW-0067">ATP-binding</keyword>
<dbReference type="SMART" id="SM00091">
    <property type="entry name" value="PAS"/>
    <property type="match status" value="1"/>
</dbReference>
<gene>
    <name evidence="19" type="ORF">ENW48_00570</name>
</gene>
<evidence type="ECO:0000256" key="13">
    <source>
        <dbReference type="ARBA" id="ARBA00023136"/>
    </source>
</evidence>
<evidence type="ECO:0000256" key="7">
    <source>
        <dbReference type="ARBA" id="ARBA00022692"/>
    </source>
</evidence>
<dbReference type="InterPro" id="IPR005467">
    <property type="entry name" value="His_kinase_dom"/>
</dbReference>
<keyword evidence="8" id="KW-0547">Nucleotide-binding</keyword>
<keyword evidence="14" id="KW-0175">Coiled coil</keyword>
<evidence type="ECO:0000256" key="8">
    <source>
        <dbReference type="ARBA" id="ARBA00022741"/>
    </source>
</evidence>
<dbReference type="InterPro" id="IPR035965">
    <property type="entry name" value="PAS-like_dom_sf"/>
</dbReference>
<keyword evidence="11 15" id="KW-1133">Transmembrane helix</keyword>
<evidence type="ECO:0000256" key="5">
    <source>
        <dbReference type="ARBA" id="ARBA00022553"/>
    </source>
</evidence>
<dbReference type="InterPro" id="IPR000014">
    <property type="entry name" value="PAS"/>
</dbReference>
<dbReference type="CDD" id="cd12912">
    <property type="entry name" value="PDC2_MCP_like"/>
    <property type="match status" value="1"/>
</dbReference>
<evidence type="ECO:0000259" key="18">
    <source>
        <dbReference type="PROSITE" id="PS50113"/>
    </source>
</evidence>
<feature type="domain" description="PAS" evidence="17">
    <location>
        <begin position="392"/>
        <end position="462"/>
    </location>
</feature>
<evidence type="ECO:0000256" key="10">
    <source>
        <dbReference type="ARBA" id="ARBA00022840"/>
    </source>
</evidence>
<dbReference type="AlphaFoldDB" id="A0A7C5AK81"/>
<dbReference type="SMART" id="SM00388">
    <property type="entry name" value="HisKA"/>
    <property type="match status" value="1"/>
</dbReference>
<dbReference type="Pfam" id="PF00512">
    <property type="entry name" value="HisKA"/>
    <property type="match status" value="1"/>
</dbReference>
<dbReference type="InterPro" id="IPR000700">
    <property type="entry name" value="PAS-assoc_C"/>
</dbReference>
<dbReference type="GO" id="GO:0005886">
    <property type="term" value="C:plasma membrane"/>
    <property type="evidence" value="ECO:0007669"/>
    <property type="project" value="UniProtKB-SubCell"/>
</dbReference>
<dbReference type="InterPro" id="IPR036097">
    <property type="entry name" value="HisK_dim/P_sf"/>
</dbReference>
<dbReference type="PRINTS" id="PR00344">
    <property type="entry name" value="BCTRLSENSOR"/>
</dbReference>
<feature type="coiled-coil region" evidence="14">
    <location>
        <begin position="375"/>
        <end position="402"/>
    </location>
</feature>
<keyword evidence="7 15" id="KW-0812">Transmembrane</keyword>
<evidence type="ECO:0000313" key="19">
    <source>
        <dbReference type="EMBL" id="HGZ10694.1"/>
    </source>
</evidence>
<dbReference type="Pfam" id="PF02743">
    <property type="entry name" value="dCache_1"/>
    <property type="match status" value="1"/>
</dbReference>
<keyword evidence="4" id="KW-1003">Cell membrane</keyword>
<dbReference type="Pfam" id="PF02518">
    <property type="entry name" value="HATPase_c"/>
    <property type="match status" value="1"/>
</dbReference>
<dbReference type="PROSITE" id="PS50109">
    <property type="entry name" value="HIS_KIN"/>
    <property type="match status" value="1"/>
</dbReference>
<evidence type="ECO:0000256" key="15">
    <source>
        <dbReference type="SAM" id="Phobius"/>
    </source>
</evidence>
<name>A0A7C5AK81_9BACT</name>
<keyword evidence="13 15" id="KW-0472">Membrane</keyword>
<keyword evidence="6" id="KW-0808">Transferase</keyword>
<dbReference type="CDD" id="cd00130">
    <property type="entry name" value="PAS"/>
    <property type="match status" value="1"/>
</dbReference>
<proteinExistence type="predicted"/>
<dbReference type="InterPro" id="IPR004358">
    <property type="entry name" value="Sig_transdc_His_kin-like_C"/>
</dbReference>
<keyword evidence="5" id="KW-0597">Phosphoprotein</keyword>
<dbReference type="SUPFAM" id="SSF55785">
    <property type="entry name" value="PYP-like sensor domain (PAS domain)"/>
    <property type="match status" value="1"/>
</dbReference>
<dbReference type="EMBL" id="DTKJ01000005">
    <property type="protein sequence ID" value="HGZ10694.1"/>
    <property type="molecule type" value="Genomic_DNA"/>
</dbReference>
<dbReference type="InterPro" id="IPR036890">
    <property type="entry name" value="HATPase_C_sf"/>
</dbReference>
<accession>A0A7C5AK81</accession>